<organism evidence="5 6">
    <name type="scientific">Teichococcus coralli</name>
    <dbReference type="NCBI Taxonomy" id="2545983"/>
    <lineage>
        <taxon>Bacteria</taxon>
        <taxon>Pseudomonadati</taxon>
        <taxon>Pseudomonadota</taxon>
        <taxon>Alphaproteobacteria</taxon>
        <taxon>Acetobacterales</taxon>
        <taxon>Roseomonadaceae</taxon>
        <taxon>Roseomonas</taxon>
    </lineage>
</organism>
<sequence length="283" mass="30467">MSYKLLSRPPCGEIFHRSEARFGSTLPLDSIGRRVTEPRFPFQPLRSGNVTLADAAAAQLGEAIRQGRFTPGDRLPGEQQLAGEFGVSRPVVREAISRLQQEGLVEKQHGRGAFVTDPARSGVFRISPSCFAKRQELAKLLEMRTGIEADAAALAAVHRRPADLAEMRAEIARMQEADARGRDGAAAWVAAENAFYAVIARAAGNEHLRAFLRMMTAQIDLHLASVVVKNAMAVERGSTVLAEHRAVLAAVTAGSAEEARAAARRHFSAAAARLVARADLADV</sequence>
<dbReference type="SUPFAM" id="SSF46785">
    <property type="entry name" value="Winged helix' DNA-binding domain"/>
    <property type="match status" value="1"/>
</dbReference>
<dbReference type="AlphaFoldDB" id="A0A845BGX2"/>
<dbReference type="InterPro" id="IPR000524">
    <property type="entry name" value="Tscrpt_reg_HTH_GntR"/>
</dbReference>
<dbReference type="InterPro" id="IPR036390">
    <property type="entry name" value="WH_DNA-bd_sf"/>
</dbReference>
<evidence type="ECO:0000256" key="1">
    <source>
        <dbReference type="ARBA" id="ARBA00023015"/>
    </source>
</evidence>
<keyword evidence="6" id="KW-1185">Reference proteome</keyword>
<dbReference type="EMBL" id="SNVJ01000020">
    <property type="protein sequence ID" value="MXP65330.1"/>
    <property type="molecule type" value="Genomic_DNA"/>
</dbReference>
<dbReference type="PRINTS" id="PR00035">
    <property type="entry name" value="HTHGNTR"/>
</dbReference>
<reference evidence="5 6" key="1">
    <citation type="submission" date="2019-03" db="EMBL/GenBank/DDBJ databases">
        <title>Roseomonas sp. a novel Roseomonas species isolated from Sea whip Gorgonian.</title>
        <authorList>
            <person name="Li F."/>
            <person name="Pan X."/>
            <person name="Huang S."/>
            <person name="Li Z."/>
            <person name="Meng B."/>
        </authorList>
    </citation>
    <scope>NUCLEOTIDE SEQUENCE [LARGE SCALE GENOMIC DNA]</scope>
    <source>
        <strain evidence="5 6">M0104</strain>
    </source>
</reference>
<dbReference type="GO" id="GO:0003700">
    <property type="term" value="F:DNA-binding transcription factor activity"/>
    <property type="evidence" value="ECO:0007669"/>
    <property type="project" value="InterPro"/>
</dbReference>
<dbReference type="Gene3D" id="1.10.10.10">
    <property type="entry name" value="Winged helix-like DNA-binding domain superfamily/Winged helix DNA-binding domain"/>
    <property type="match status" value="1"/>
</dbReference>
<dbReference type="InterPro" id="IPR036388">
    <property type="entry name" value="WH-like_DNA-bd_sf"/>
</dbReference>
<proteinExistence type="predicted"/>
<dbReference type="Pfam" id="PF07729">
    <property type="entry name" value="FCD"/>
    <property type="match status" value="1"/>
</dbReference>
<dbReference type="PROSITE" id="PS50949">
    <property type="entry name" value="HTH_GNTR"/>
    <property type="match status" value="1"/>
</dbReference>
<evidence type="ECO:0000259" key="4">
    <source>
        <dbReference type="PROSITE" id="PS50949"/>
    </source>
</evidence>
<feature type="domain" description="HTH gntR-type" evidence="4">
    <location>
        <begin position="50"/>
        <end position="118"/>
    </location>
</feature>
<evidence type="ECO:0000313" key="6">
    <source>
        <dbReference type="Proteomes" id="UP000460715"/>
    </source>
</evidence>
<comment type="caution">
    <text evidence="5">The sequence shown here is derived from an EMBL/GenBank/DDBJ whole genome shotgun (WGS) entry which is preliminary data.</text>
</comment>
<dbReference type="Proteomes" id="UP000460715">
    <property type="component" value="Unassembled WGS sequence"/>
</dbReference>
<dbReference type="SMART" id="SM00345">
    <property type="entry name" value="HTH_GNTR"/>
    <property type="match status" value="1"/>
</dbReference>
<gene>
    <name evidence="5" type="ORF">E0493_18440</name>
</gene>
<dbReference type="SMART" id="SM00895">
    <property type="entry name" value="FCD"/>
    <property type="match status" value="1"/>
</dbReference>
<evidence type="ECO:0000313" key="5">
    <source>
        <dbReference type="EMBL" id="MXP65330.1"/>
    </source>
</evidence>
<evidence type="ECO:0000256" key="3">
    <source>
        <dbReference type="ARBA" id="ARBA00023163"/>
    </source>
</evidence>
<dbReference type="SUPFAM" id="SSF48008">
    <property type="entry name" value="GntR ligand-binding domain-like"/>
    <property type="match status" value="1"/>
</dbReference>
<protein>
    <submittedName>
        <fullName evidence="5">FadR family transcriptional regulator</fullName>
    </submittedName>
</protein>
<dbReference type="GO" id="GO:0003677">
    <property type="term" value="F:DNA binding"/>
    <property type="evidence" value="ECO:0007669"/>
    <property type="project" value="UniProtKB-KW"/>
</dbReference>
<dbReference type="InterPro" id="IPR008920">
    <property type="entry name" value="TF_FadR/GntR_C"/>
</dbReference>
<dbReference type="Gene3D" id="1.20.120.530">
    <property type="entry name" value="GntR ligand-binding domain-like"/>
    <property type="match status" value="1"/>
</dbReference>
<dbReference type="InterPro" id="IPR011711">
    <property type="entry name" value="GntR_C"/>
</dbReference>
<dbReference type="PANTHER" id="PTHR43537">
    <property type="entry name" value="TRANSCRIPTIONAL REGULATOR, GNTR FAMILY"/>
    <property type="match status" value="1"/>
</dbReference>
<keyword evidence="2" id="KW-0238">DNA-binding</keyword>
<keyword evidence="1" id="KW-0805">Transcription regulation</keyword>
<evidence type="ECO:0000256" key="2">
    <source>
        <dbReference type="ARBA" id="ARBA00023125"/>
    </source>
</evidence>
<keyword evidence="3" id="KW-0804">Transcription</keyword>
<dbReference type="PANTHER" id="PTHR43537:SF24">
    <property type="entry name" value="GLUCONATE OPERON TRANSCRIPTIONAL REPRESSOR"/>
    <property type="match status" value="1"/>
</dbReference>
<accession>A0A845BGX2</accession>
<dbReference type="Pfam" id="PF00392">
    <property type="entry name" value="GntR"/>
    <property type="match status" value="1"/>
</dbReference>
<name>A0A845BGX2_9PROT</name>
<dbReference type="CDD" id="cd07377">
    <property type="entry name" value="WHTH_GntR"/>
    <property type="match status" value="1"/>
</dbReference>